<dbReference type="SUPFAM" id="SSF55469">
    <property type="entry name" value="FMN-dependent nitroreductase-like"/>
    <property type="match status" value="1"/>
</dbReference>
<keyword evidence="5" id="KW-0560">Oxidoreductase</keyword>
<feature type="domain" description="Nitroreductase" evidence="6">
    <location>
        <begin position="8"/>
        <end position="62"/>
    </location>
</feature>
<comment type="similarity">
    <text evidence="2">Belongs to the nitroreductase family.</text>
</comment>
<comment type="cofactor">
    <cofactor evidence="1">
        <name>FMN</name>
        <dbReference type="ChEBI" id="CHEBI:58210"/>
    </cofactor>
</comment>
<accession>A0A9Q5G5R6</accession>
<dbReference type="InterPro" id="IPR029479">
    <property type="entry name" value="Nitroreductase"/>
</dbReference>
<comment type="caution">
    <text evidence="7">The sequence shown here is derived from an EMBL/GenBank/DDBJ whole genome shotgun (WGS) entry which is preliminary data.</text>
</comment>
<evidence type="ECO:0000259" key="6">
    <source>
        <dbReference type="Pfam" id="PF00881"/>
    </source>
</evidence>
<keyword evidence="4" id="KW-0288">FMN</keyword>
<dbReference type="Pfam" id="PF00881">
    <property type="entry name" value="Nitroreductase"/>
    <property type="match status" value="1"/>
</dbReference>
<keyword evidence="3" id="KW-0285">Flavoprotein</keyword>
<evidence type="ECO:0000256" key="4">
    <source>
        <dbReference type="ARBA" id="ARBA00022643"/>
    </source>
</evidence>
<dbReference type="PANTHER" id="PTHR43673">
    <property type="entry name" value="NAD(P)H NITROREDUCTASE YDGI-RELATED"/>
    <property type="match status" value="1"/>
</dbReference>
<dbReference type="Gene3D" id="3.40.109.10">
    <property type="entry name" value="NADH Oxidase"/>
    <property type="match status" value="1"/>
</dbReference>
<dbReference type="PANTHER" id="PTHR43673:SF2">
    <property type="entry name" value="NITROREDUCTASE"/>
    <property type="match status" value="1"/>
</dbReference>
<evidence type="ECO:0000256" key="2">
    <source>
        <dbReference type="ARBA" id="ARBA00007118"/>
    </source>
</evidence>
<evidence type="ECO:0000313" key="8">
    <source>
        <dbReference type="Proteomes" id="UP000601587"/>
    </source>
</evidence>
<sequence>MVNPIFENRRAVRKYSKEAISDDKIQEMIAAFQTAPCGMHQADVMNLVVVKDEGLRNKIEEVTDNSCYNAPVLFLINTKKDSEFGERDVSVAAENIMLEATDLSLGSIYIMGGCCKT</sequence>
<dbReference type="InterPro" id="IPR000415">
    <property type="entry name" value="Nitroreductase-like"/>
</dbReference>
<name>A0A9Q5G5R6_LACHE</name>
<evidence type="ECO:0000256" key="3">
    <source>
        <dbReference type="ARBA" id="ARBA00022630"/>
    </source>
</evidence>
<reference evidence="7" key="1">
    <citation type="submission" date="2019-09" db="EMBL/GenBank/DDBJ databases">
        <title>Comparative genomic analysis of Lactobacillus helveticus.</title>
        <authorList>
            <person name="Zhang H."/>
            <person name="Chen Y."/>
            <person name="Zhong Z."/>
        </authorList>
    </citation>
    <scope>NUCLEOTIDE SEQUENCE</scope>
    <source>
        <strain evidence="7">IMAU50013</strain>
    </source>
</reference>
<organism evidence="7 8">
    <name type="scientific">Lactobacillus helveticus</name>
    <name type="common">Lactobacillus suntoryeus</name>
    <dbReference type="NCBI Taxonomy" id="1587"/>
    <lineage>
        <taxon>Bacteria</taxon>
        <taxon>Bacillati</taxon>
        <taxon>Bacillota</taxon>
        <taxon>Bacilli</taxon>
        <taxon>Lactobacillales</taxon>
        <taxon>Lactobacillaceae</taxon>
        <taxon>Lactobacillus</taxon>
    </lineage>
</organism>
<dbReference type="AlphaFoldDB" id="A0A9Q5G5R6"/>
<gene>
    <name evidence="7" type="ORF">IMAU50013_00730</name>
</gene>
<dbReference type="GO" id="GO:0016491">
    <property type="term" value="F:oxidoreductase activity"/>
    <property type="evidence" value="ECO:0007669"/>
    <property type="project" value="UniProtKB-KW"/>
</dbReference>
<dbReference type="EMBL" id="WCGB01000010">
    <property type="protein sequence ID" value="NRN91204.1"/>
    <property type="molecule type" value="Genomic_DNA"/>
</dbReference>
<evidence type="ECO:0000256" key="5">
    <source>
        <dbReference type="ARBA" id="ARBA00023002"/>
    </source>
</evidence>
<evidence type="ECO:0000313" key="7">
    <source>
        <dbReference type="EMBL" id="NRN91204.1"/>
    </source>
</evidence>
<proteinExistence type="inferred from homology"/>
<dbReference type="CDD" id="cd02062">
    <property type="entry name" value="Nitro_FMN_reductase"/>
    <property type="match status" value="1"/>
</dbReference>
<protein>
    <recommendedName>
        <fullName evidence="6">Nitroreductase domain-containing protein</fullName>
    </recommendedName>
</protein>
<dbReference type="Proteomes" id="UP000601587">
    <property type="component" value="Unassembled WGS sequence"/>
</dbReference>
<evidence type="ECO:0000256" key="1">
    <source>
        <dbReference type="ARBA" id="ARBA00001917"/>
    </source>
</evidence>